<proteinExistence type="predicted"/>
<evidence type="ECO:0008006" key="4">
    <source>
        <dbReference type="Google" id="ProtNLM"/>
    </source>
</evidence>
<keyword evidence="3" id="KW-1185">Reference proteome</keyword>
<evidence type="ECO:0000313" key="3">
    <source>
        <dbReference type="Proteomes" id="UP000297245"/>
    </source>
</evidence>
<dbReference type="Gene3D" id="3.80.10.10">
    <property type="entry name" value="Ribonuclease Inhibitor"/>
    <property type="match status" value="1"/>
</dbReference>
<evidence type="ECO:0000256" key="1">
    <source>
        <dbReference type="SAM" id="Coils"/>
    </source>
</evidence>
<evidence type="ECO:0000313" key="2">
    <source>
        <dbReference type="EMBL" id="THU78884.1"/>
    </source>
</evidence>
<organism evidence="2 3">
    <name type="scientific">Dendrothele bispora (strain CBS 962.96)</name>
    <dbReference type="NCBI Taxonomy" id="1314807"/>
    <lineage>
        <taxon>Eukaryota</taxon>
        <taxon>Fungi</taxon>
        <taxon>Dikarya</taxon>
        <taxon>Basidiomycota</taxon>
        <taxon>Agaricomycotina</taxon>
        <taxon>Agaricomycetes</taxon>
        <taxon>Agaricomycetidae</taxon>
        <taxon>Agaricales</taxon>
        <taxon>Agaricales incertae sedis</taxon>
        <taxon>Dendrothele</taxon>
    </lineage>
</organism>
<dbReference type="OrthoDB" id="3266451at2759"/>
<dbReference type="InterPro" id="IPR032675">
    <property type="entry name" value="LRR_dom_sf"/>
</dbReference>
<name>A0A4S8KSR8_DENBC</name>
<accession>A0A4S8KSR8</accession>
<reference evidence="2 3" key="1">
    <citation type="journal article" date="2019" name="Nat. Ecol. Evol.">
        <title>Megaphylogeny resolves global patterns of mushroom evolution.</title>
        <authorList>
            <person name="Varga T."/>
            <person name="Krizsan K."/>
            <person name="Foldi C."/>
            <person name="Dima B."/>
            <person name="Sanchez-Garcia M."/>
            <person name="Sanchez-Ramirez S."/>
            <person name="Szollosi G.J."/>
            <person name="Szarkandi J.G."/>
            <person name="Papp V."/>
            <person name="Albert L."/>
            <person name="Andreopoulos W."/>
            <person name="Angelini C."/>
            <person name="Antonin V."/>
            <person name="Barry K.W."/>
            <person name="Bougher N.L."/>
            <person name="Buchanan P."/>
            <person name="Buyck B."/>
            <person name="Bense V."/>
            <person name="Catcheside P."/>
            <person name="Chovatia M."/>
            <person name="Cooper J."/>
            <person name="Damon W."/>
            <person name="Desjardin D."/>
            <person name="Finy P."/>
            <person name="Geml J."/>
            <person name="Haridas S."/>
            <person name="Hughes K."/>
            <person name="Justo A."/>
            <person name="Karasinski D."/>
            <person name="Kautmanova I."/>
            <person name="Kiss B."/>
            <person name="Kocsube S."/>
            <person name="Kotiranta H."/>
            <person name="LaButti K.M."/>
            <person name="Lechner B.E."/>
            <person name="Liimatainen K."/>
            <person name="Lipzen A."/>
            <person name="Lukacs Z."/>
            <person name="Mihaltcheva S."/>
            <person name="Morgado L.N."/>
            <person name="Niskanen T."/>
            <person name="Noordeloos M.E."/>
            <person name="Ohm R.A."/>
            <person name="Ortiz-Santana B."/>
            <person name="Ovrebo C."/>
            <person name="Racz N."/>
            <person name="Riley R."/>
            <person name="Savchenko A."/>
            <person name="Shiryaev A."/>
            <person name="Soop K."/>
            <person name="Spirin V."/>
            <person name="Szebenyi C."/>
            <person name="Tomsovsky M."/>
            <person name="Tulloss R.E."/>
            <person name="Uehling J."/>
            <person name="Grigoriev I.V."/>
            <person name="Vagvolgyi C."/>
            <person name="Papp T."/>
            <person name="Martin F.M."/>
            <person name="Miettinen O."/>
            <person name="Hibbett D.S."/>
            <person name="Nagy L.G."/>
        </authorList>
    </citation>
    <scope>NUCLEOTIDE SEQUENCE [LARGE SCALE GENOMIC DNA]</scope>
    <source>
        <strain evidence="2 3">CBS 962.96</strain>
    </source>
</reference>
<dbReference type="EMBL" id="ML180115">
    <property type="protein sequence ID" value="THU78884.1"/>
    <property type="molecule type" value="Genomic_DNA"/>
</dbReference>
<sequence>MAKCSKCGSRPDFQPRVSINSDEILQQLRSSVGFRDQAHITSFLHDAEKDLDDYDTEIARLEMAISILKRKRAHLEGHITACRSLLSPIRRLPWEILTLVFLLLCGEPSTWQDFLRRELPAFQLSRVCASWRGVALNTPTIWSNVPFHLAFSRKAFDGSFIRLCLQRSSQVPLDVTVWNVGADNDRYAIFDRILRPTSHRWRSLVLYDGTGCIEIETLWSPITDLTSLEHLEVNIHTLITALDASPAFRQTPRLRCLHLDLERPPEISVSTAPLQAFPWAQLTTLRLVWMNYPHQFDIVRACVHLTKLELFMDREYTNVDLPSHDGTDFVTLDHLNDLKFEIGCSDGDELHPLLIEVFSRMITPALKSLAVSCSRPDIEWFIDHKFYKCWPLDVFSEFARRSRWIPDPAFSSQIGIACLRSIKLIGDERAAKEPLVYKSLMELEKFGLRVEVF</sequence>
<dbReference type="Proteomes" id="UP000297245">
    <property type="component" value="Unassembled WGS sequence"/>
</dbReference>
<dbReference type="AlphaFoldDB" id="A0A4S8KSR8"/>
<dbReference type="SUPFAM" id="SSF52047">
    <property type="entry name" value="RNI-like"/>
    <property type="match status" value="1"/>
</dbReference>
<gene>
    <name evidence="2" type="ORF">K435DRAFT_786052</name>
</gene>
<protein>
    <recommendedName>
        <fullName evidence="4">F-box domain-containing protein</fullName>
    </recommendedName>
</protein>
<keyword evidence="1" id="KW-0175">Coiled coil</keyword>
<feature type="coiled-coil region" evidence="1">
    <location>
        <begin position="44"/>
        <end position="71"/>
    </location>
</feature>